<dbReference type="Gene3D" id="3.90.226.10">
    <property type="entry name" value="2-enoyl-CoA Hydratase, Chain A, domain 1"/>
    <property type="match status" value="1"/>
</dbReference>
<feature type="compositionally biased region" description="Low complexity" evidence="1">
    <location>
        <begin position="811"/>
        <end position="822"/>
    </location>
</feature>
<proteinExistence type="predicted"/>
<gene>
    <name evidence="4" type="ORF">CPLU01_08621</name>
</gene>
<dbReference type="PANTHER" id="PTHR37049">
    <property type="entry name" value="PEPTIDASE S41 FAMILY PROTEIN"/>
    <property type="match status" value="1"/>
</dbReference>
<dbReference type="InterPro" id="IPR056186">
    <property type="entry name" value="PDZ_CPAF-rel"/>
</dbReference>
<dbReference type="PANTHER" id="PTHR37049:SF4">
    <property type="entry name" value="RHODANESE DOMAIN-CONTAINING PROTEIN"/>
    <property type="match status" value="1"/>
</dbReference>
<evidence type="ECO:0000256" key="1">
    <source>
        <dbReference type="SAM" id="MobiDB-lite"/>
    </source>
</evidence>
<dbReference type="GO" id="GO:0008236">
    <property type="term" value="F:serine-type peptidase activity"/>
    <property type="evidence" value="ECO:0007669"/>
    <property type="project" value="InterPro"/>
</dbReference>
<organism evidence="4 5">
    <name type="scientific">Colletotrichum plurivorum</name>
    <dbReference type="NCBI Taxonomy" id="2175906"/>
    <lineage>
        <taxon>Eukaryota</taxon>
        <taxon>Fungi</taxon>
        <taxon>Dikarya</taxon>
        <taxon>Ascomycota</taxon>
        <taxon>Pezizomycotina</taxon>
        <taxon>Sordariomycetes</taxon>
        <taxon>Hypocreomycetidae</taxon>
        <taxon>Glomerellales</taxon>
        <taxon>Glomerellaceae</taxon>
        <taxon>Colletotrichum</taxon>
        <taxon>Colletotrichum orchidearum species complex</taxon>
    </lineage>
</organism>
<dbReference type="EMBL" id="WIGO01000125">
    <property type="protein sequence ID" value="KAF6828248.1"/>
    <property type="molecule type" value="Genomic_DNA"/>
</dbReference>
<comment type="caution">
    <text evidence="4">The sequence shown here is derived from an EMBL/GenBank/DDBJ whole genome shotgun (WGS) entry which is preliminary data.</text>
</comment>
<feature type="domain" description="CPAF-like PDZ" evidence="3">
    <location>
        <begin position="273"/>
        <end position="392"/>
    </location>
</feature>
<dbReference type="Pfam" id="PF23658">
    <property type="entry name" value="PDZ_CPAF_rel"/>
    <property type="match status" value="1"/>
</dbReference>
<feature type="chain" id="PRO_5034477531" evidence="2">
    <location>
        <begin position="26"/>
        <end position="853"/>
    </location>
</feature>
<evidence type="ECO:0000313" key="5">
    <source>
        <dbReference type="Proteomes" id="UP000654918"/>
    </source>
</evidence>
<keyword evidence="2" id="KW-0732">Signal</keyword>
<accession>A0A8H6KC66</accession>
<dbReference type="Proteomes" id="UP000654918">
    <property type="component" value="Unassembled WGS sequence"/>
</dbReference>
<evidence type="ECO:0000313" key="4">
    <source>
        <dbReference type="EMBL" id="KAF6828248.1"/>
    </source>
</evidence>
<sequence>MLKLDMARSVLLILPAAALVAAGYAADNCLRALAATQTPGRLSSASAFCATFTSKPVASTAIPSFASEHCQGAQPDALSSRLSSACSCIVSETAGNSSTTVAPTSTTSCSGSTRSAGQTTSFTTVVKSSTTTPSASESPTKTPTAAACAIVSSSWAVQASSRNPAPTVEAKLADDCLKSVPFHKTEALELVDSLRPYLEWQSDLAFVKNPPKDYEPGSFDVIGHLEKVRANVAADKYAGELAFQEDLFQITAKVRNGHFQFAPDALTGVFDYIRPFSLVSYSKDLLSLPVIKHWQEVVVKQDDASTIKSLNGIEASAFVQSVVNSASGNQDLDAAYNNMFVSKAKLGTRGASGNFKTGGWHRSLYPGENTTIEYTNGETETGRNVAIVMPSFEGVTDGESFYQKFCKPGQLAKATAHSGGQETSILKVAALPGYPEPVVASNDNKVTGYYLQGRDLDDVAVLYVTSFDPLNPKIFQRSVELFLAQCRLDGKSKIVIDLQMNAGGFVVQGYDLFRQFFPDLVQDGFSRWRENEQFLALARIVSAATENVDPQTTSSVEAITLWENWWNFRFDLNMTNQPFESWDAKFAPHKWAGDNYTANTRWDLSRSLTTSNESFGLGIEVTGYGTRQNFTRPFDPRNIVLLTDGFCASTCSLFASEMAQAGVKAVTFGGRPNKRPMQAVGGVKGAQVLGFEDIYNQTRQHMQSELTKVSPEQRASLSKLTKLPFQRSTSARLNVRDQILRGNVDDGVPAQFVNEPAECRLFWTLPMLSDVTEIWKAAANAAWNGARCAAGAGFLAGSKGGIGKKPAQSNAAGAAGAAGSSRARIEVSDDDIEPEYKVSERDLKKYNQRVYIL</sequence>
<evidence type="ECO:0000259" key="3">
    <source>
        <dbReference type="Pfam" id="PF23658"/>
    </source>
</evidence>
<keyword evidence="5" id="KW-1185">Reference proteome</keyword>
<dbReference type="AlphaFoldDB" id="A0A8H6KC66"/>
<feature type="signal peptide" evidence="2">
    <location>
        <begin position="1"/>
        <end position="25"/>
    </location>
</feature>
<name>A0A8H6KC66_9PEZI</name>
<dbReference type="InterPro" id="IPR052766">
    <property type="entry name" value="S41A_metabolite_peptidase"/>
</dbReference>
<dbReference type="InterPro" id="IPR029045">
    <property type="entry name" value="ClpP/crotonase-like_dom_sf"/>
</dbReference>
<protein>
    <submittedName>
        <fullName evidence="4">Peptidase s41 family protein</fullName>
    </submittedName>
</protein>
<evidence type="ECO:0000256" key="2">
    <source>
        <dbReference type="SAM" id="SignalP"/>
    </source>
</evidence>
<reference evidence="4" key="1">
    <citation type="journal article" date="2020" name="Phytopathology">
        <title>Genome Sequence Resources of Colletotrichum truncatum, C. plurivorum, C. musicola, and C. sojae: Four Species Pathogenic to Soybean (Glycine max).</title>
        <authorList>
            <person name="Rogerio F."/>
            <person name="Boufleur T.R."/>
            <person name="Ciampi-Guillardi M."/>
            <person name="Sukno S.A."/>
            <person name="Thon M.R."/>
            <person name="Massola Junior N.S."/>
            <person name="Baroncelli R."/>
        </authorList>
    </citation>
    <scope>NUCLEOTIDE SEQUENCE</scope>
    <source>
        <strain evidence="4">LFN00145</strain>
    </source>
</reference>
<dbReference type="GO" id="GO:0006508">
    <property type="term" value="P:proteolysis"/>
    <property type="evidence" value="ECO:0007669"/>
    <property type="project" value="InterPro"/>
</dbReference>
<feature type="region of interest" description="Disordered" evidence="1">
    <location>
        <begin position="805"/>
        <end position="826"/>
    </location>
</feature>
<dbReference type="SUPFAM" id="SSF52096">
    <property type="entry name" value="ClpP/crotonase"/>
    <property type="match status" value="1"/>
</dbReference>